<dbReference type="InterPro" id="IPR036390">
    <property type="entry name" value="WH_DNA-bd_sf"/>
</dbReference>
<dbReference type="InterPro" id="IPR011711">
    <property type="entry name" value="GntR_C"/>
</dbReference>
<evidence type="ECO:0000256" key="1">
    <source>
        <dbReference type="ARBA" id="ARBA00023015"/>
    </source>
</evidence>
<dbReference type="Gene3D" id="1.20.120.530">
    <property type="entry name" value="GntR ligand-binding domain-like"/>
    <property type="match status" value="1"/>
</dbReference>
<dbReference type="GO" id="GO:0003677">
    <property type="term" value="F:DNA binding"/>
    <property type="evidence" value="ECO:0007669"/>
    <property type="project" value="UniProtKB-KW"/>
</dbReference>
<dbReference type="SMART" id="SM00895">
    <property type="entry name" value="FCD"/>
    <property type="match status" value="1"/>
</dbReference>
<dbReference type="SUPFAM" id="SSF48008">
    <property type="entry name" value="GntR ligand-binding domain-like"/>
    <property type="match status" value="1"/>
</dbReference>
<protein>
    <recommendedName>
        <fullName evidence="4">HTH gntR-type domain-containing protein</fullName>
    </recommendedName>
</protein>
<evidence type="ECO:0000259" key="4">
    <source>
        <dbReference type="PROSITE" id="PS50949"/>
    </source>
</evidence>
<dbReference type="Pfam" id="PF00392">
    <property type="entry name" value="GntR"/>
    <property type="match status" value="1"/>
</dbReference>
<dbReference type="SUPFAM" id="SSF46785">
    <property type="entry name" value="Winged helix' DNA-binding domain"/>
    <property type="match status" value="1"/>
</dbReference>
<gene>
    <name evidence="5" type="ORF">B0A89_00185</name>
</gene>
<dbReference type="PROSITE" id="PS50949">
    <property type="entry name" value="HTH_GNTR"/>
    <property type="match status" value="1"/>
</dbReference>
<sequence>MRAARPRPAPSGSSAPNARERAYADLRYRILTGRLAPGTTLLETEIAGMLGLSRTPVREAVIRLAEEGLVLVRPRHGVTVIDLTLADFRDILDVFSALEVRAVALTAAQPLRPADRDALAQLTQRMERATAEGDIARWSDLDDDFHAMLVGLCGNARLQRTIGEYWGQQYRARQLILPHRPLPLASNREHALVLAAVLAGDAQAAHAAHLAHRARADRDQLALLHRATAPGEMPAPFPAFNEEEPR</sequence>
<dbReference type="PANTHER" id="PTHR43537:SF24">
    <property type="entry name" value="GLUCONATE OPERON TRANSCRIPTIONAL REPRESSOR"/>
    <property type="match status" value="1"/>
</dbReference>
<reference evidence="5 6" key="1">
    <citation type="submission" date="2017-03" db="EMBL/GenBank/DDBJ databases">
        <title>Genome sequence of Paracoccus contaminans isolated from a water microcosm.</title>
        <authorList>
            <person name="Aurass P."/>
            <person name="Karste S."/>
            <person name="Trost E."/>
            <person name="Glaeser S.P."/>
            <person name="Kaempfer P."/>
            <person name="Flieger A."/>
        </authorList>
    </citation>
    <scope>NUCLEOTIDE SEQUENCE [LARGE SCALE GENOMIC DNA]</scope>
    <source>
        <strain evidence="6">RKI 16-01929T\LMG 29738T\CCM 8701T\CIP 111112T</strain>
    </source>
</reference>
<dbReference type="InterPro" id="IPR008920">
    <property type="entry name" value="TF_FadR/GntR_C"/>
</dbReference>
<keyword evidence="3" id="KW-0804">Transcription</keyword>
<dbReference type="InterPro" id="IPR036388">
    <property type="entry name" value="WH-like_DNA-bd_sf"/>
</dbReference>
<evidence type="ECO:0000313" key="5">
    <source>
        <dbReference type="EMBL" id="ARJ70586.1"/>
    </source>
</evidence>
<dbReference type="GO" id="GO:0003700">
    <property type="term" value="F:DNA-binding transcription factor activity"/>
    <property type="evidence" value="ECO:0007669"/>
    <property type="project" value="InterPro"/>
</dbReference>
<dbReference type="SMART" id="SM00345">
    <property type="entry name" value="HTH_GNTR"/>
    <property type="match status" value="1"/>
</dbReference>
<dbReference type="KEGG" id="pcon:B0A89_00185"/>
<keyword evidence="6" id="KW-1185">Reference proteome</keyword>
<accession>A0A1W6D0F7</accession>
<feature type="domain" description="HTH gntR-type" evidence="4">
    <location>
        <begin position="16"/>
        <end position="83"/>
    </location>
</feature>
<dbReference type="Pfam" id="PF07729">
    <property type="entry name" value="FCD"/>
    <property type="match status" value="1"/>
</dbReference>
<dbReference type="EMBL" id="CP020612">
    <property type="protein sequence ID" value="ARJ70586.1"/>
    <property type="molecule type" value="Genomic_DNA"/>
</dbReference>
<keyword evidence="2" id="KW-0238">DNA-binding</keyword>
<dbReference type="PANTHER" id="PTHR43537">
    <property type="entry name" value="TRANSCRIPTIONAL REGULATOR, GNTR FAMILY"/>
    <property type="match status" value="1"/>
</dbReference>
<dbReference type="AlphaFoldDB" id="A0A1W6D0F7"/>
<organism evidence="5 6">
    <name type="scientific">Paracoccus contaminans</name>
    <dbReference type="NCBI Taxonomy" id="1945662"/>
    <lineage>
        <taxon>Bacteria</taxon>
        <taxon>Pseudomonadati</taxon>
        <taxon>Pseudomonadota</taxon>
        <taxon>Alphaproteobacteria</taxon>
        <taxon>Rhodobacterales</taxon>
        <taxon>Paracoccaceae</taxon>
        <taxon>Paracoccus</taxon>
    </lineage>
</organism>
<keyword evidence="1" id="KW-0805">Transcription regulation</keyword>
<dbReference type="OrthoDB" id="9028214at2"/>
<dbReference type="STRING" id="1945662.B0A89_00185"/>
<dbReference type="InterPro" id="IPR000524">
    <property type="entry name" value="Tscrpt_reg_HTH_GntR"/>
</dbReference>
<proteinExistence type="predicted"/>
<name>A0A1W6D0F7_9RHOB</name>
<dbReference type="CDD" id="cd07377">
    <property type="entry name" value="WHTH_GntR"/>
    <property type="match status" value="1"/>
</dbReference>
<dbReference type="Proteomes" id="UP000193017">
    <property type="component" value="Chromosome"/>
</dbReference>
<evidence type="ECO:0000313" key="6">
    <source>
        <dbReference type="Proteomes" id="UP000193017"/>
    </source>
</evidence>
<evidence type="ECO:0000256" key="3">
    <source>
        <dbReference type="ARBA" id="ARBA00023163"/>
    </source>
</evidence>
<dbReference type="Gene3D" id="1.10.10.10">
    <property type="entry name" value="Winged helix-like DNA-binding domain superfamily/Winged helix DNA-binding domain"/>
    <property type="match status" value="1"/>
</dbReference>
<evidence type="ECO:0000256" key="2">
    <source>
        <dbReference type="ARBA" id="ARBA00023125"/>
    </source>
</evidence>